<dbReference type="EMBL" id="BARW01026317">
    <property type="protein sequence ID" value="GAJ16223.1"/>
    <property type="molecule type" value="Genomic_DNA"/>
</dbReference>
<protein>
    <submittedName>
        <fullName evidence="1">Uncharacterized protein</fullName>
    </submittedName>
</protein>
<name>X1UFD5_9ZZZZ</name>
<feature type="non-terminal residue" evidence="1">
    <location>
        <position position="1"/>
    </location>
</feature>
<organism evidence="1">
    <name type="scientific">marine sediment metagenome</name>
    <dbReference type="NCBI Taxonomy" id="412755"/>
    <lineage>
        <taxon>unclassified sequences</taxon>
        <taxon>metagenomes</taxon>
        <taxon>ecological metagenomes</taxon>
    </lineage>
</organism>
<evidence type="ECO:0000313" key="1">
    <source>
        <dbReference type="EMBL" id="GAJ16223.1"/>
    </source>
</evidence>
<gene>
    <name evidence="1" type="ORF">S12H4_42948</name>
</gene>
<dbReference type="AlphaFoldDB" id="X1UFD5"/>
<sequence length="50" mass="5567">AWREREELPLFRSGAKRGRARLCKHMPITADRIMTVLTAVVDAPSSTSGK</sequence>
<proteinExistence type="predicted"/>
<reference evidence="1" key="1">
    <citation type="journal article" date="2014" name="Front. Microbiol.">
        <title>High frequency of phylogenetically diverse reductive dehalogenase-homologous genes in deep subseafloor sedimentary metagenomes.</title>
        <authorList>
            <person name="Kawai M."/>
            <person name="Futagami T."/>
            <person name="Toyoda A."/>
            <person name="Takaki Y."/>
            <person name="Nishi S."/>
            <person name="Hori S."/>
            <person name="Arai W."/>
            <person name="Tsubouchi T."/>
            <person name="Morono Y."/>
            <person name="Uchiyama I."/>
            <person name="Ito T."/>
            <person name="Fujiyama A."/>
            <person name="Inagaki F."/>
            <person name="Takami H."/>
        </authorList>
    </citation>
    <scope>NUCLEOTIDE SEQUENCE</scope>
    <source>
        <strain evidence="1">Expedition CK06-06</strain>
    </source>
</reference>
<accession>X1UFD5</accession>
<comment type="caution">
    <text evidence="1">The sequence shown here is derived from an EMBL/GenBank/DDBJ whole genome shotgun (WGS) entry which is preliminary data.</text>
</comment>